<protein>
    <recommendedName>
        <fullName evidence="6">Macro domain-containing protein</fullName>
    </recommendedName>
</protein>
<dbReference type="PANTHER" id="PTHR14453">
    <property type="entry name" value="PARP/ZINC FINGER CCCH TYPE DOMAIN CONTAINING PROTEIN"/>
    <property type="match status" value="1"/>
</dbReference>
<dbReference type="PANTHER" id="PTHR14453:SF70">
    <property type="entry name" value="PROTEIN MONO-ADP-RIBOSYLTRANSFERASE PARP9"/>
    <property type="match status" value="1"/>
</dbReference>
<feature type="domain" description="Macro" evidence="6">
    <location>
        <begin position="93"/>
        <end position="211"/>
    </location>
</feature>
<evidence type="ECO:0000256" key="1">
    <source>
        <dbReference type="ARBA" id="ARBA00004123"/>
    </source>
</evidence>
<dbReference type="GO" id="GO:0060335">
    <property type="term" value="P:positive regulation of type II interferon-mediated signaling pathway"/>
    <property type="evidence" value="ECO:0007669"/>
    <property type="project" value="TreeGrafter"/>
</dbReference>
<dbReference type="Gene3D" id="3.40.220.10">
    <property type="entry name" value="Leucine Aminopeptidase, subunit E, domain 1"/>
    <property type="match status" value="2"/>
</dbReference>
<dbReference type="GO" id="GO:0044389">
    <property type="term" value="F:ubiquitin-like protein ligase binding"/>
    <property type="evidence" value="ECO:0007669"/>
    <property type="project" value="TreeGrafter"/>
</dbReference>
<evidence type="ECO:0000256" key="3">
    <source>
        <dbReference type="ARBA" id="ARBA00022679"/>
    </source>
</evidence>
<evidence type="ECO:0000256" key="4">
    <source>
        <dbReference type="ARBA" id="ARBA00023027"/>
    </source>
</evidence>
<dbReference type="EMBL" id="JAINUG010000434">
    <property type="protein sequence ID" value="KAJ8371725.1"/>
    <property type="molecule type" value="Genomic_DNA"/>
</dbReference>
<keyword evidence="8" id="KW-1185">Reference proteome</keyword>
<dbReference type="GO" id="GO:0070212">
    <property type="term" value="P:protein poly-ADP-ribosylation"/>
    <property type="evidence" value="ECO:0007669"/>
    <property type="project" value="TreeGrafter"/>
</dbReference>
<dbReference type="GO" id="GO:0005634">
    <property type="term" value="C:nucleus"/>
    <property type="evidence" value="ECO:0007669"/>
    <property type="project" value="UniProtKB-SubCell"/>
</dbReference>
<dbReference type="InterPro" id="IPR043472">
    <property type="entry name" value="Macro_dom-like"/>
</dbReference>
<gene>
    <name evidence="7" type="ORF">AAFF_G00302720</name>
</gene>
<comment type="caution">
    <text evidence="7">The sequence shown here is derived from an EMBL/GenBank/DDBJ whole genome shotgun (WGS) entry which is preliminary data.</text>
</comment>
<dbReference type="GO" id="GO:1990404">
    <property type="term" value="F:NAD+-protein mono-ADP-ribosyltransferase activity"/>
    <property type="evidence" value="ECO:0007669"/>
    <property type="project" value="TreeGrafter"/>
</dbReference>
<keyword evidence="4" id="KW-0520">NAD</keyword>
<dbReference type="GO" id="GO:0010629">
    <property type="term" value="P:negative regulation of gene expression"/>
    <property type="evidence" value="ECO:0007669"/>
    <property type="project" value="TreeGrafter"/>
</dbReference>
<keyword evidence="5" id="KW-0539">Nucleus</keyword>
<accession>A0AAD7R8K1</accession>
<keyword evidence="3" id="KW-0808">Transferase</keyword>
<dbReference type="InterPro" id="IPR002589">
    <property type="entry name" value="Macro_dom"/>
</dbReference>
<evidence type="ECO:0000256" key="2">
    <source>
        <dbReference type="ARBA" id="ARBA00022676"/>
    </source>
</evidence>
<evidence type="ECO:0000259" key="6">
    <source>
        <dbReference type="PROSITE" id="PS51154"/>
    </source>
</evidence>
<dbReference type="Proteomes" id="UP001221898">
    <property type="component" value="Unassembled WGS sequence"/>
</dbReference>
<proteinExistence type="predicted"/>
<evidence type="ECO:0000313" key="7">
    <source>
        <dbReference type="EMBL" id="KAJ8371725.1"/>
    </source>
</evidence>
<dbReference type="GO" id="GO:0005737">
    <property type="term" value="C:cytoplasm"/>
    <property type="evidence" value="ECO:0007669"/>
    <property type="project" value="TreeGrafter"/>
</dbReference>
<dbReference type="Pfam" id="PF01661">
    <property type="entry name" value="Macro"/>
    <property type="match status" value="2"/>
</dbReference>
<reference evidence="7" key="1">
    <citation type="journal article" date="2023" name="Science">
        <title>Genome structures resolve the early diversification of teleost fishes.</title>
        <authorList>
            <person name="Parey E."/>
            <person name="Louis A."/>
            <person name="Montfort J."/>
            <person name="Bouchez O."/>
            <person name="Roques C."/>
            <person name="Iampietro C."/>
            <person name="Lluch J."/>
            <person name="Castinel A."/>
            <person name="Donnadieu C."/>
            <person name="Desvignes T."/>
            <person name="Floi Bucao C."/>
            <person name="Jouanno E."/>
            <person name="Wen M."/>
            <person name="Mejri S."/>
            <person name="Dirks R."/>
            <person name="Jansen H."/>
            <person name="Henkel C."/>
            <person name="Chen W.J."/>
            <person name="Zahm M."/>
            <person name="Cabau C."/>
            <person name="Klopp C."/>
            <person name="Thompson A.W."/>
            <person name="Robinson-Rechavi M."/>
            <person name="Braasch I."/>
            <person name="Lecointre G."/>
            <person name="Bobe J."/>
            <person name="Postlethwait J.H."/>
            <person name="Berthelot C."/>
            <person name="Roest Crollius H."/>
            <person name="Guiguen Y."/>
        </authorList>
    </citation>
    <scope>NUCLEOTIDE SEQUENCE</scope>
    <source>
        <strain evidence="7">NC1722</strain>
    </source>
</reference>
<comment type="subcellular location">
    <subcellularLocation>
        <location evidence="1">Nucleus</location>
    </subcellularLocation>
</comment>
<dbReference type="GO" id="GO:0003714">
    <property type="term" value="F:transcription corepressor activity"/>
    <property type="evidence" value="ECO:0007669"/>
    <property type="project" value="TreeGrafter"/>
</dbReference>
<evidence type="ECO:0000256" key="5">
    <source>
        <dbReference type="ARBA" id="ARBA00023242"/>
    </source>
</evidence>
<keyword evidence="2" id="KW-0328">Glycosyltransferase</keyword>
<dbReference type="PROSITE" id="PS51154">
    <property type="entry name" value="MACRO"/>
    <property type="match status" value="2"/>
</dbReference>
<dbReference type="GO" id="GO:0003950">
    <property type="term" value="F:NAD+ poly-ADP-ribosyltransferase activity"/>
    <property type="evidence" value="ECO:0007669"/>
    <property type="project" value="TreeGrafter"/>
</dbReference>
<name>A0AAD7R8K1_9TELE</name>
<organism evidence="7 8">
    <name type="scientific">Aldrovandia affinis</name>
    <dbReference type="NCBI Taxonomy" id="143900"/>
    <lineage>
        <taxon>Eukaryota</taxon>
        <taxon>Metazoa</taxon>
        <taxon>Chordata</taxon>
        <taxon>Craniata</taxon>
        <taxon>Vertebrata</taxon>
        <taxon>Euteleostomi</taxon>
        <taxon>Actinopterygii</taxon>
        <taxon>Neopterygii</taxon>
        <taxon>Teleostei</taxon>
        <taxon>Notacanthiformes</taxon>
        <taxon>Halosauridae</taxon>
        <taxon>Aldrovandia</taxon>
    </lineage>
</organism>
<evidence type="ECO:0000313" key="8">
    <source>
        <dbReference type="Proteomes" id="UP001221898"/>
    </source>
</evidence>
<dbReference type="InterPro" id="IPR052056">
    <property type="entry name" value="Mono-ARTD/PARP"/>
</dbReference>
<sequence>MKKSLTLAQQNGCASIAIPAVSSGIFGFPLQLCAETIAKSVRDHCEGSHRSSLTKIHLVNNDDKTVQAMTQAVSEAFAERQLQILSQRRSSSKIEQRRHTKEGLKIVLSKGNIEDVSTKVIVNTISQDLDLSQGAVSKAILQAAGHELQSAIRQKARRGMAEYGDVLHTPGFHLGSEVLHTVCPPWDNGTGQAQQVWPAVQASCQQGQTSL</sequence>
<dbReference type="AlphaFoldDB" id="A0AAD7R8K1"/>
<feature type="domain" description="Macro" evidence="6">
    <location>
        <begin position="1"/>
        <end position="77"/>
    </location>
</feature>
<dbReference type="SUPFAM" id="SSF52949">
    <property type="entry name" value="Macro domain-like"/>
    <property type="match status" value="2"/>
</dbReference>